<dbReference type="InterPro" id="IPR016833">
    <property type="entry name" value="Put_Na-Bile_cotransptr"/>
</dbReference>
<dbReference type="PIRSF" id="PIRSF026166">
    <property type="entry name" value="UCP026166"/>
    <property type="match status" value="1"/>
</dbReference>
<dbReference type="GO" id="GO:0005886">
    <property type="term" value="C:plasma membrane"/>
    <property type="evidence" value="ECO:0007669"/>
    <property type="project" value="TreeGrafter"/>
</dbReference>
<keyword evidence="1" id="KW-1133">Transmembrane helix</keyword>
<feature type="transmembrane region" description="Helical" evidence="1">
    <location>
        <begin position="39"/>
        <end position="57"/>
    </location>
</feature>
<evidence type="ECO:0000256" key="1">
    <source>
        <dbReference type="SAM" id="Phobius"/>
    </source>
</evidence>
<evidence type="ECO:0000313" key="2">
    <source>
        <dbReference type="EMBL" id="RPA65103.1"/>
    </source>
</evidence>
<feature type="transmembrane region" description="Helical" evidence="1">
    <location>
        <begin position="275"/>
        <end position="302"/>
    </location>
</feature>
<keyword evidence="3" id="KW-1185">Reference proteome</keyword>
<feature type="transmembrane region" description="Helical" evidence="1">
    <location>
        <begin position="230"/>
        <end position="254"/>
    </location>
</feature>
<dbReference type="PANTHER" id="PTHR18640:SF5">
    <property type="entry name" value="SODIUM_BILE ACID COTRANSPORTER 7"/>
    <property type="match status" value="1"/>
</dbReference>
<keyword evidence="1" id="KW-0812">Transmembrane</keyword>
<proteinExistence type="predicted"/>
<feature type="transmembrane region" description="Helical" evidence="1">
    <location>
        <begin position="69"/>
        <end position="91"/>
    </location>
</feature>
<feature type="transmembrane region" description="Helical" evidence="1">
    <location>
        <begin position="166"/>
        <end position="184"/>
    </location>
</feature>
<dbReference type="Proteomes" id="UP000267536">
    <property type="component" value="Unassembled WGS sequence"/>
</dbReference>
<evidence type="ECO:0000313" key="3">
    <source>
        <dbReference type="Proteomes" id="UP000267536"/>
    </source>
</evidence>
<dbReference type="RefSeq" id="WP_123925962.1">
    <property type="nucleotide sequence ID" value="NZ_JBPSDP010000003.1"/>
</dbReference>
<protein>
    <submittedName>
        <fullName evidence="2">Bile acid:sodium symporter</fullName>
    </submittedName>
</protein>
<name>A0A3N4GQA8_9ACTN</name>
<organism evidence="2 3">
    <name type="scientific">Gordonia oryzae</name>
    <dbReference type="NCBI Taxonomy" id="2487349"/>
    <lineage>
        <taxon>Bacteria</taxon>
        <taxon>Bacillati</taxon>
        <taxon>Actinomycetota</taxon>
        <taxon>Actinomycetes</taxon>
        <taxon>Mycobacteriales</taxon>
        <taxon>Gordoniaceae</taxon>
        <taxon>Gordonia</taxon>
    </lineage>
</organism>
<reference evidence="2 3" key="1">
    <citation type="submission" date="2018-11" db="EMBL/GenBank/DDBJ databases">
        <title>Draft genome sequence of Gordonia sp. RS15-1S isolated from rice stems.</title>
        <authorList>
            <person name="Muangham S."/>
        </authorList>
    </citation>
    <scope>NUCLEOTIDE SEQUENCE [LARGE SCALE GENOMIC DNA]</scope>
    <source>
        <strain evidence="2 3">RS15-1S</strain>
    </source>
</reference>
<accession>A0A3N4GQA8</accession>
<dbReference type="PANTHER" id="PTHR18640">
    <property type="entry name" value="SOLUTE CARRIER FAMILY 10 MEMBER 7"/>
    <property type="match status" value="1"/>
</dbReference>
<gene>
    <name evidence="2" type="ORF">EF294_04260</name>
</gene>
<comment type="caution">
    <text evidence="2">The sequence shown here is derived from an EMBL/GenBank/DDBJ whole genome shotgun (WGS) entry which is preliminary data.</text>
</comment>
<dbReference type="EMBL" id="RKMH01000003">
    <property type="protein sequence ID" value="RPA65103.1"/>
    <property type="molecule type" value="Genomic_DNA"/>
</dbReference>
<feature type="transmembrane region" description="Helical" evidence="1">
    <location>
        <begin position="12"/>
        <end position="33"/>
    </location>
</feature>
<feature type="transmembrane region" description="Helical" evidence="1">
    <location>
        <begin position="205"/>
        <end position="224"/>
    </location>
</feature>
<feature type="transmembrane region" description="Helical" evidence="1">
    <location>
        <begin position="103"/>
        <end position="123"/>
    </location>
</feature>
<dbReference type="Gene3D" id="1.20.1530.20">
    <property type="match status" value="1"/>
</dbReference>
<dbReference type="AlphaFoldDB" id="A0A3N4GQA8"/>
<dbReference type="InterPro" id="IPR038770">
    <property type="entry name" value="Na+/solute_symporter_sf"/>
</dbReference>
<sequence>MRLLRKLPIDGFVLLILATVVLASVFPVAGAAATILDGIVKAAIALLFFLYGTRLSPAEAMAGARHWRLHLTVLAVTFVVFPLIGLALRVLTPHLLSSALSTGVLFACLVPSTVQSSIAFTSVARGNVPAAIVSASLSNLLGVVLTPLLVVALMTTTGGVHVSAESFGEIILQLLLPFIAGQLCRPLAAGPLGRHPFLTKTVDRGSVLLVVYSAFSAGMAEHIWSSVSVGSIALVVAVCAGVLGVVLILSRWAAKALGFGRDDAIVIQFCGSKKSLAAGLPMAAVLFAGAPVGLIILPLMIFHQIQLLVCSMLAAHHGRVASERAGTPSDDPTLDFVVGSP</sequence>
<dbReference type="Pfam" id="PF13593">
    <property type="entry name" value="SBF_like"/>
    <property type="match status" value="1"/>
</dbReference>
<dbReference type="OrthoDB" id="9792271at2"/>
<keyword evidence="1" id="KW-0472">Membrane</keyword>
<feature type="transmembrane region" description="Helical" evidence="1">
    <location>
        <begin position="130"/>
        <end position="154"/>
    </location>
</feature>